<protein>
    <recommendedName>
        <fullName evidence="5">Helix-turn-helix domain protein</fullName>
    </recommendedName>
</protein>
<comment type="caution">
    <text evidence="1">The sequence shown here is derived from an EMBL/GenBank/DDBJ whole genome shotgun (WGS) entry which is preliminary data.</text>
</comment>
<evidence type="ECO:0000313" key="1">
    <source>
        <dbReference type="EMBL" id="OAA92946.1"/>
    </source>
</evidence>
<evidence type="ECO:0000313" key="2">
    <source>
        <dbReference type="EMBL" id="OBR90512.1"/>
    </source>
</evidence>
<evidence type="ECO:0008006" key="5">
    <source>
        <dbReference type="Google" id="ProtNLM"/>
    </source>
</evidence>
<dbReference type="AlphaFoldDB" id="A0A162LFU2"/>
<reference evidence="2 4" key="2">
    <citation type="journal article" date="2016" name="Front. Microbiol.">
        <title>Industrial Acetogenic Biocatalysts: A Comparative Metabolic and Genomic Analysis.</title>
        <authorList>
            <person name="Bengelsdorf F."/>
            <person name="Poehlein A."/>
            <person name="Sonja S."/>
            <person name="Erz C."/>
            <person name="Hummel T."/>
            <person name="Hoffmeister S."/>
            <person name="Daniel R."/>
            <person name="Durre P."/>
        </authorList>
    </citation>
    <scope>NUCLEOTIDE SEQUENCE [LARGE SCALE GENOMIC DNA]</scope>
    <source>
        <strain evidence="2 4">PTA-10522</strain>
    </source>
</reference>
<dbReference type="EMBL" id="LROR01000095">
    <property type="protein sequence ID" value="OBR90512.1"/>
    <property type="molecule type" value="Genomic_DNA"/>
</dbReference>
<dbReference type="InterPro" id="IPR038148">
    <property type="entry name" value="Tn1545/Tn916_Xis"/>
</dbReference>
<dbReference type="EMBL" id="LITQ01000015">
    <property type="protein sequence ID" value="OAA92946.1"/>
    <property type="molecule type" value="Genomic_DNA"/>
</dbReference>
<accession>A0A162LFU2</accession>
<proteinExistence type="predicted"/>
<gene>
    <name evidence="2" type="ORF">CLCOS_40720</name>
    <name evidence="1" type="ORF">WX73_00262</name>
</gene>
<dbReference type="Gene3D" id="3.90.105.50">
    <property type="match status" value="1"/>
</dbReference>
<keyword evidence="4" id="KW-1185">Reference proteome</keyword>
<name>A0A162LFU2_9CLOT</name>
<evidence type="ECO:0000313" key="3">
    <source>
        <dbReference type="Proteomes" id="UP000077384"/>
    </source>
</evidence>
<evidence type="ECO:0000313" key="4">
    <source>
        <dbReference type="Proteomes" id="UP000093694"/>
    </source>
</evidence>
<dbReference type="PATRIC" id="fig|1705578.3.peg.646"/>
<reference evidence="1 3" key="1">
    <citation type="journal article" date="2015" name="Biotechnol. Bioeng.">
        <title>Genome sequence and phenotypic characterization of Caulobacter segnis.</title>
        <authorList>
            <person name="Patel S."/>
            <person name="Fletcher B."/>
            <person name="Scott D.C."/>
            <person name="Ely B."/>
        </authorList>
    </citation>
    <scope>NUCLEOTIDE SEQUENCE [LARGE SCALE GENOMIC DNA]</scope>
    <source>
        <strain evidence="1 3">PS02</strain>
    </source>
</reference>
<dbReference type="RefSeq" id="WP_063601101.1">
    <property type="nucleotide sequence ID" value="NZ_LITQ01000015.1"/>
</dbReference>
<dbReference type="Proteomes" id="UP000093694">
    <property type="component" value="Unassembled WGS sequence"/>
</dbReference>
<dbReference type="Proteomes" id="UP000077384">
    <property type="component" value="Unassembled WGS sequence"/>
</dbReference>
<sequence>MEEYKTADRMRHDKKKVMTVSQFMEEYCIGHNKAYELIHCKGFPVVFCGRKALIIRNKVDEWFLGHLGEKF</sequence>
<organism evidence="1 3">
    <name type="scientific">Clostridium coskatii</name>
    <dbReference type="NCBI Taxonomy" id="1705578"/>
    <lineage>
        <taxon>Bacteria</taxon>
        <taxon>Bacillati</taxon>
        <taxon>Bacillota</taxon>
        <taxon>Clostridia</taxon>
        <taxon>Eubacteriales</taxon>
        <taxon>Clostridiaceae</taxon>
        <taxon>Clostridium</taxon>
    </lineage>
</organism>